<keyword evidence="1" id="KW-0732">Signal</keyword>
<reference evidence="2" key="1">
    <citation type="journal article" date="2018" name="Toxicon">
        <title>Venom-gland transcriptomics and venom proteomics of the giant Florida blue centipede, Scolopendra viridis.</title>
        <authorList>
            <person name="Ward M.J."/>
            <person name="Rokyta D.R."/>
        </authorList>
    </citation>
    <scope>NUCLEOTIDE SEQUENCE</scope>
    <source>
        <tissue evidence="2">Venom gland</tissue>
    </source>
</reference>
<organism evidence="2">
    <name type="scientific">Scolopendra viridis</name>
    <name type="common">Giant centipede</name>
    <dbReference type="NCBI Taxonomy" id="118503"/>
    <lineage>
        <taxon>Eukaryota</taxon>
        <taxon>Metazoa</taxon>
        <taxon>Ecdysozoa</taxon>
        <taxon>Arthropoda</taxon>
        <taxon>Myriapoda</taxon>
        <taxon>Chilopoda</taxon>
        <taxon>Pleurostigmophora</taxon>
        <taxon>Scolopendromorpha</taxon>
        <taxon>Scolopendridae</taxon>
        <taxon>Scolopendra</taxon>
    </lineage>
</organism>
<sequence length="135" mass="15399">MNKEISGLNAILIIALTLVKEIRTADNCYEYDKQFEGSNTLKAVNKRCNIPQRSCLTDDGMECLLKDLKIVQDGKVDRERMYELTHLFANPRKIPQLLKIGQTCNDDKELSSCLVKKLKVFCSQDIHLSASFCKK</sequence>
<evidence type="ECO:0000256" key="1">
    <source>
        <dbReference type="SAM" id="SignalP"/>
    </source>
</evidence>
<feature type="signal peptide" evidence="1">
    <location>
        <begin position="1"/>
        <end position="24"/>
    </location>
</feature>
<dbReference type="AlphaFoldDB" id="A0A4D5RA06"/>
<name>A0A4D5RA06_SCOVI</name>
<feature type="chain" id="PRO_5020037707" evidence="1">
    <location>
        <begin position="25"/>
        <end position="135"/>
    </location>
</feature>
<dbReference type="EMBL" id="GGNE01000464">
    <property type="protein sequence ID" value="MIC89005.1"/>
    <property type="molecule type" value="Transcribed_RNA"/>
</dbReference>
<accession>A0A4D5RA06</accession>
<evidence type="ECO:0000313" key="2">
    <source>
        <dbReference type="EMBL" id="MIC89005.1"/>
    </source>
</evidence>
<proteinExistence type="predicted"/>
<protein>
    <submittedName>
        <fullName evidence="2">Venom protein</fullName>
    </submittedName>
</protein>